<organism evidence="4 5">
    <name type="scientific">Xylanimonas ulmi</name>
    <dbReference type="NCBI Taxonomy" id="228973"/>
    <lineage>
        <taxon>Bacteria</taxon>
        <taxon>Bacillati</taxon>
        <taxon>Actinomycetota</taxon>
        <taxon>Actinomycetes</taxon>
        <taxon>Micrococcales</taxon>
        <taxon>Promicromonosporaceae</taxon>
        <taxon>Xylanimonas</taxon>
    </lineage>
</organism>
<gene>
    <name evidence="4" type="ORF">EV386_0043</name>
</gene>
<dbReference type="Proteomes" id="UP000293852">
    <property type="component" value="Unassembled WGS sequence"/>
</dbReference>
<evidence type="ECO:0000313" key="4">
    <source>
        <dbReference type="EMBL" id="RZS59807.1"/>
    </source>
</evidence>
<dbReference type="InterPro" id="IPR051450">
    <property type="entry name" value="Gfo/Idh/MocA_Oxidoreductases"/>
</dbReference>
<dbReference type="SUPFAM" id="SSF55347">
    <property type="entry name" value="Glyceraldehyde-3-phosphate dehydrogenase-like, C-terminal domain"/>
    <property type="match status" value="1"/>
</dbReference>
<feature type="domain" description="Gfo/Idh/MocA-like oxidoreductase N-terminal" evidence="2">
    <location>
        <begin position="1"/>
        <end position="106"/>
    </location>
</feature>
<evidence type="ECO:0000256" key="1">
    <source>
        <dbReference type="ARBA" id="ARBA00023027"/>
    </source>
</evidence>
<evidence type="ECO:0000259" key="2">
    <source>
        <dbReference type="Pfam" id="PF01408"/>
    </source>
</evidence>
<dbReference type="InterPro" id="IPR055170">
    <property type="entry name" value="GFO_IDH_MocA-like_dom"/>
</dbReference>
<dbReference type="InterPro" id="IPR036291">
    <property type="entry name" value="NAD(P)-bd_dom_sf"/>
</dbReference>
<feature type="domain" description="GFO/IDH/MocA-like oxidoreductase" evidence="3">
    <location>
        <begin position="118"/>
        <end position="232"/>
    </location>
</feature>
<dbReference type="PANTHER" id="PTHR43377:SF1">
    <property type="entry name" value="BILIVERDIN REDUCTASE A"/>
    <property type="match status" value="1"/>
</dbReference>
<dbReference type="AlphaFoldDB" id="A0A4Q7LZH6"/>
<sequence length="333" mass="34684">MIGAGGIAVEHAAAWAALGAEITVFSAEGAQDLATECGGKAVASLDDLLGRSDVVDVMTPTDTHYEYTLAAIEAGRHVVCEKPLARTPAQAGELVWAAARAGVQLYPAQVVRYFPEYVATRNAVAAGRVGRPAVLRLTRSGVFPSWSPWFADDARSGGIVADQMIHDLDIARWIAGEVREVYALRSRADQRQTAHVTLTHVSGAVSSVAGLWGPPHLAFRTAVHVAGDRGVLRYDSAQPTGVRADLAPVAVDGRPRPAAVGGESPYLAQLREFAAAFDGGPLPRVDAVDGAIAVELAAAAQTSIARGEPVRVDTAARACALAAAVGTTDRRSA</sequence>
<dbReference type="GO" id="GO:0000166">
    <property type="term" value="F:nucleotide binding"/>
    <property type="evidence" value="ECO:0007669"/>
    <property type="project" value="InterPro"/>
</dbReference>
<dbReference type="Pfam" id="PF22725">
    <property type="entry name" value="GFO_IDH_MocA_C3"/>
    <property type="match status" value="1"/>
</dbReference>
<dbReference type="InterPro" id="IPR000683">
    <property type="entry name" value="Gfo/Idh/MocA-like_OxRdtase_N"/>
</dbReference>
<reference evidence="4 5" key="1">
    <citation type="submission" date="2019-02" db="EMBL/GenBank/DDBJ databases">
        <title>Sequencing the genomes of 1000 actinobacteria strains.</title>
        <authorList>
            <person name="Klenk H.-P."/>
        </authorList>
    </citation>
    <scope>NUCLEOTIDE SEQUENCE [LARGE SCALE GENOMIC DNA]</scope>
    <source>
        <strain evidence="4 5">DSM 16932</strain>
    </source>
</reference>
<dbReference type="Gene3D" id="3.30.360.10">
    <property type="entry name" value="Dihydrodipicolinate Reductase, domain 2"/>
    <property type="match status" value="1"/>
</dbReference>
<dbReference type="PANTHER" id="PTHR43377">
    <property type="entry name" value="BILIVERDIN REDUCTASE A"/>
    <property type="match status" value="1"/>
</dbReference>
<evidence type="ECO:0000259" key="3">
    <source>
        <dbReference type="Pfam" id="PF22725"/>
    </source>
</evidence>
<dbReference type="Pfam" id="PF01408">
    <property type="entry name" value="GFO_IDH_MocA"/>
    <property type="match status" value="1"/>
</dbReference>
<comment type="caution">
    <text evidence="4">The sequence shown here is derived from an EMBL/GenBank/DDBJ whole genome shotgun (WGS) entry which is preliminary data.</text>
</comment>
<evidence type="ECO:0000313" key="5">
    <source>
        <dbReference type="Proteomes" id="UP000293852"/>
    </source>
</evidence>
<dbReference type="SUPFAM" id="SSF51735">
    <property type="entry name" value="NAD(P)-binding Rossmann-fold domains"/>
    <property type="match status" value="1"/>
</dbReference>
<keyword evidence="1" id="KW-0520">NAD</keyword>
<accession>A0A4Q7LZH6</accession>
<protein>
    <submittedName>
        <fullName evidence="4">Myo-inositol 2-dehydrogenase/D-chiro-inositol 1-dehydrogenase</fullName>
    </submittedName>
</protein>
<dbReference type="Gene3D" id="3.40.50.720">
    <property type="entry name" value="NAD(P)-binding Rossmann-like Domain"/>
    <property type="match status" value="1"/>
</dbReference>
<keyword evidence="5" id="KW-1185">Reference proteome</keyword>
<name>A0A4Q7LZH6_9MICO</name>
<dbReference type="EMBL" id="SGWX01000001">
    <property type="protein sequence ID" value="RZS59807.1"/>
    <property type="molecule type" value="Genomic_DNA"/>
</dbReference>
<proteinExistence type="predicted"/>